<evidence type="ECO:0008006" key="4">
    <source>
        <dbReference type="Google" id="ProtNLM"/>
    </source>
</evidence>
<gene>
    <name evidence="2" type="ORF">PILCRDRAFT_16304</name>
</gene>
<organism evidence="2 3">
    <name type="scientific">Piloderma croceum (strain F 1598)</name>
    <dbReference type="NCBI Taxonomy" id="765440"/>
    <lineage>
        <taxon>Eukaryota</taxon>
        <taxon>Fungi</taxon>
        <taxon>Dikarya</taxon>
        <taxon>Basidiomycota</taxon>
        <taxon>Agaricomycotina</taxon>
        <taxon>Agaricomycetes</taxon>
        <taxon>Agaricomycetidae</taxon>
        <taxon>Atheliales</taxon>
        <taxon>Atheliaceae</taxon>
        <taxon>Piloderma</taxon>
    </lineage>
</organism>
<dbReference type="OrthoDB" id="270392at2759"/>
<dbReference type="EMBL" id="KN833147">
    <property type="protein sequence ID" value="KIM72245.1"/>
    <property type="molecule type" value="Genomic_DNA"/>
</dbReference>
<keyword evidence="3" id="KW-1185">Reference proteome</keyword>
<dbReference type="Proteomes" id="UP000054166">
    <property type="component" value="Unassembled WGS sequence"/>
</dbReference>
<dbReference type="SUPFAM" id="SSF64484">
    <property type="entry name" value="beta and beta-prime subunits of DNA dependent RNA-polymerase"/>
    <property type="match status" value="1"/>
</dbReference>
<name>A0A0C3EHY7_PILCF</name>
<proteinExistence type="predicted"/>
<feature type="compositionally biased region" description="Pro residues" evidence="1">
    <location>
        <begin position="1"/>
        <end position="14"/>
    </location>
</feature>
<evidence type="ECO:0000313" key="2">
    <source>
        <dbReference type="EMBL" id="KIM72245.1"/>
    </source>
</evidence>
<sequence>MTVVSPPSPLPASNPVPTSDNTPTPFSNEPRPKTPPRIVHSSPIHLRTDRPEYSCSWLFILFQSEATRVEFAWVQRQPGGEVLWRTRICGPCTPMKMAETRYIQRKALEGGMVCYDGTVRNSLGDLIQFVYGEDSMDGAFIKRQNIDTGFLPGLYDLESGARVYMNCIPGDTAEHEATNGITGVDKQTISSPP</sequence>
<evidence type="ECO:0000313" key="3">
    <source>
        <dbReference type="Proteomes" id="UP000054166"/>
    </source>
</evidence>
<feature type="compositionally biased region" description="Polar residues" evidence="1">
    <location>
        <begin position="18"/>
        <end position="27"/>
    </location>
</feature>
<dbReference type="InParanoid" id="A0A0C3EHY7"/>
<dbReference type="HOGENOM" id="CLU_1409299_0_0_1"/>
<dbReference type="AlphaFoldDB" id="A0A0C3EHY7"/>
<dbReference type="STRING" id="765440.A0A0C3EHY7"/>
<evidence type="ECO:0000256" key="1">
    <source>
        <dbReference type="SAM" id="MobiDB-lite"/>
    </source>
</evidence>
<reference evidence="2 3" key="1">
    <citation type="submission" date="2014-04" db="EMBL/GenBank/DDBJ databases">
        <authorList>
            <consortium name="DOE Joint Genome Institute"/>
            <person name="Kuo A."/>
            <person name="Tarkka M."/>
            <person name="Buscot F."/>
            <person name="Kohler A."/>
            <person name="Nagy L.G."/>
            <person name="Floudas D."/>
            <person name="Copeland A."/>
            <person name="Barry K.W."/>
            <person name="Cichocki N."/>
            <person name="Veneault-Fourrey C."/>
            <person name="LaButti K."/>
            <person name="Lindquist E.A."/>
            <person name="Lipzen A."/>
            <person name="Lundell T."/>
            <person name="Morin E."/>
            <person name="Murat C."/>
            <person name="Sun H."/>
            <person name="Tunlid A."/>
            <person name="Henrissat B."/>
            <person name="Grigoriev I.V."/>
            <person name="Hibbett D.S."/>
            <person name="Martin F."/>
            <person name="Nordberg H.P."/>
            <person name="Cantor M.N."/>
            <person name="Hua S.X."/>
        </authorList>
    </citation>
    <scope>NUCLEOTIDE SEQUENCE [LARGE SCALE GENOMIC DNA]</scope>
    <source>
        <strain evidence="2 3">F 1598</strain>
    </source>
</reference>
<reference evidence="3" key="2">
    <citation type="submission" date="2015-01" db="EMBL/GenBank/DDBJ databases">
        <title>Evolutionary Origins and Diversification of the Mycorrhizal Mutualists.</title>
        <authorList>
            <consortium name="DOE Joint Genome Institute"/>
            <consortium name="Mycorrhizal Genomics Consortium"/>
            <person name="Kohler A."/>
            <person name="Kuo A."/>
            <person name="Nagy L.G."/>
            <person name="Floudas D."/>
            <person name="Copeland A."/>
            <person name="Barry K.W."/>
            <person name="Cichocki N."/>
            <person name="Veneault-Fourrey C."/>
            <person name="LaButti K."/>
            <person name="Lindquist E.A."/>
            <person name="Lipzen A."/>
            <person name="Lundell T."/>
            <person name="Morin E."/>
            <person name="Murat C."/>
            <person name="Riley R."/>
            <person name="Ohm R."/>
            <person name="Sun H."/>
            <person name="Tunlid A."/>
            <person name="Henrissat B."/>
            <person name="Grigoriev I.V."/>
            <person name="Hibbett D.S."/>
            <person name="Martin F."/>
        </authorList>
    </citation>
    <scope>NUCLEOTIDE SEQUENCE [LARGE SCALE GENOMIC DNA]</scope>
    <source>
        <strain evidence="3">F 1598</strain>
    </source>
</reference>
<dbReference type="Gene3D" id="6.20.50.80">
    <property type="match status" value="1"/>
</dbReference>
<protein>
    <recommendedName>
        <fullName evidence="4">DNA-directed RNA polymerase</fullName>
    </recommendedName>
</protein>
<accession>A0A0C3EHY7</accession>
<feature type="region of interest" description="Disordered" evidence="1">
    <location>
        <begin position="1"/>
        <end position="43"/>
    </location>
</feature>